<dbReference type="EMBL" id="FNFB01000004">
    <property type="protein sequence ID" value="SDJ99610.1"/>
    <property type="molecule type" value="Genomic_DNA"/>
</dbReference>
<dbReference type="Gene3D" id="3.10.450.50">
    <property type="match status" value="1"/>
</dbReference>
<evidence type="ECO:0000313" key="2">
    <source>
        <dbReference type="EMBL" id="SDJ99610.1"/>
    </source>
</evidence>
<organism evidence="2 3">
    <name type="scientific">Nonomuraea maritima</name>
    <dbReference type="NCBI Taxonomy" id="683260"/>
    <lineage>
        <taxon>Bacteria</taxon>
        <taxon>Bacillati</taxon>
        <taxon>Actinomycetota</taxon>
        <taxon>Actinomycetes</taxon>
        <taxon>Streptosporangiales</taxon>
        <taxon>Streptosporangiaceae</taxon>
        <taxon>Nonomuraea</taxon>
    </lineage>
</organism>
<proteinExistence type="predicted"/>
<accession>A0A1G8YC30</accession>
<evidence type="ECO:0000313" key="3">
    <source>
        <dbReference type="Proteomes" id="UP000198683"/>
    </source>
</evidence>
<evidence type="ECO:0000259" key="1">
    <source>
        <dbReference type="Pfam" id="PF12680"/>
    </source>
</evidence>
<feature type="domain" description="SnoaL-like" evidence="1">
    <location>
        <begin position="11"/>
        <end position="111"/>
    </location>
</feature>
<protein>
    <submittedName>
        <fullName evidence="2">Ketosteroid isomerase-related protein</fullName>
    </submittedName>
</protein>
<dbReference type="InterPro" id="IPR032710">
    <property type="entry name" value="NTF2-like_dom_sf"/>
</dbReference>
<dbReference type="Pfam" id="PF12680">
    <property type="entry name" value="SnoaL_2"/>
    <property type="match status" value="1"/>
</dbReference>
<sequence length="157" mass="18456">MNDRHVALIGALFDALGHGDLATVERCYHPEVSFGDPIFQEVEGRDRVMRMWRVQLRMRTDLNLAYRDVWADDHSGTARWSVDYVVAGTGRRVADRIETLFRFEDGLIVRHHDDFDFRRWSKMALGKPHGLLFGWTPSWRQYIRDRAARQLEELQPS</sequence>
<gene>
    <name evidence="2" type="ORF">SAMN05421874_104327</name>
</gene>
<dbReference type="AlphaFoldDB" id="A0A1G8YC30"/>
<name>A0A1G8YC30_9ACTN</name>
<dbReference type="RefSeq" id="WP_245740159.1">
    <property type="nucleotide sequence ID" value="NZ_FNFB01000004.1"/>
</dbReference>
<keyword evidence="2" id="KW-0413">Isomerase</keyword>
<keyword evidence="3" id="KW-1185">Reference proteome</keyword>
<dbReference type="STRING" id="683260.SAMN05421874_104327"/>
<dbReference type="Proteomes" id="UP000198683">
    <property type="component" value="Unassembled WGS sequence"/>
</dbReference>
<dbReference type="SUPFAM" id="SSF54427">
    <property type="entry name" value="NTF2-like"/>
    <property type="match status" value="1"/>
</dbReference>
<dbReference type="GO" id="GO:0016853">
    <property type="term" value="F:isomerase activity"/>
    <property type="evidence" value="ECO:0007669"/>
    <property type="project" value="UniProtKB-KW"/>
</dbReference>
<dbReference type="InterPro" id="IPR037401">
    <property type="entry name" value="SnoaL-like"/>
</dbReference>
<reference evidence="2 3" key="1">
    <citation type="submission" date="2016-10" db="EMBL/GenBank/DDBJ databases">
        <authorList>
            <person name="de Groot N.N."/>
        </authorList>
    </citation>
    <scope>NUCLEOTIDE SEQUENCE [LARGE SCALE GENOMIC DNA]</scope>
    <source>
        <strain evidence="2 3">CGMCC 4.5681</strain>
    </source>
</reference>